<evidence type="ECO:0000313" key="3">
    <source>
        <dbReference type="Proteomes" id="UP000241118"/>
    </source>
</evidence>
<dbReference type="PANTHER" id="PTHR38011:SF12">
    <property type="entry name" value="BIFUNCTIONAL DEAMINASE-REDUCTASE DOMAIN PROTEIN"/>
    <property type="match status" value="1"/>
</dbReference>
<proteinExistence type="predicted"/>
<dbReference type="Proteomes" id="UP000241118">
    <property type="component" value="Unassembled WGS sequence"/>
</dbReference>
<evidence type="ECO:0000313" key="2">
    <source>
        <dbReference type="EMBL" id="PSL45286.1"/>
    </source>
</evidence>
<dbReference type="OrthoDB" id="2313602at2"/>
<accession>A0A2P8HGG0</accession>
<dbReference type="PANTHER" id="PTHR38011">
    <property type="entry name" value="DIHYDROFOLATE REDUCTASE FAMILY PROTEIN (AFU_ORTHOLOGUE AFUA_8G06820)"/>
    <property type="match status" value="1"/>
</dbReference>
<gene>
    <name evidence="2" type="ORF">B0I31_12763</name>
</gene>
<dbReference type="InterPro" id="IPR050765">
    <property type="entry name" value="Riboflavin_Biosynth_HTPR"/>
</dbReference>
<reference evidence="2 3" key="1">
    <citation type="submission" date="2018-03" db="EMBL/GenBank/DDBJ databases">
        <title>Genomic Encyclopedia of Type Strains, Phase III (KMG-III): the genomes of soil and plant-associated and newly described type strains.</title>
        <authorList>
            <person name="Whitman W."/>
        </authorList>
    </citation>
    <scope>NUCLEOTIDE SEQUENCE [LARGE SCALE GENOMIC DNA]</scope>
    <source>
        <strain evidence="2 3">CGMCC 4.7097</strain>
    </source>
</reference>
<dbReference type="InterPro" id="IPR002734">
    <property type="entry name" value="RibDG_C"/>
</dbReference>
<organism evidence="2 3">
    <name type="scientific">Saccharothrix carnea</name>
    <dbReference type="NCBI Taxonomy" id="1280637"/>
    <lineage>
        <taxon>Bacteria</taxon>
        <taxon>Bacillati</taxon>
        <taxon>Actinomycetota</taxon>
        <taxon>Actinomycetes</taxon>
        <taxon>Pseudonocardiales</taxon>
        <taxon>Pseudonocardiaceae</taxon>
        <taxon>Saccharothrix</taxon>
    </lineage>
</organism>
<dbReference type="InterPro" id="IPR024072">
    <property type="entry name" value="DHFR-like_dom_sf"/>
</dbReference>
<dbReference type="Gene3D" id="3.40.430.10">
    <property type="entry name" value="Dihydrofolate Reductase, subunit A"/>
    <property type="match status" value="1"/>
</dbReference>
<sequence>MTKVVLNGSVSLDGYSAGPNVGEEHPMGEGGERLHEWMFAEGSDGDAPFAATVGAVVLGRRTFDLGLKYWQDTPFPVPSFVLTHESRPPLEMKSAAFTFVTDGPKSAVAQARAAAGDRDVLVMASANAAQHVLRAGLVDEIRLQLVPVFLGAGARLLDGLPAGELERVEVTETDDVLHLRFRVRR</sequence>
<dbReference type="RefSeq" id="WP_106620342.1">
    <property type="nucleotide sequence ID" value="NZ_PYAX01000027.1"/>
</dbReference>
<dbReference type="GO" id="GO:0008703">
    <property type="term" value="F:5-amino-6-(5-phosphoribosylamino)uracil reductase activity"/>
    <property type="evidence" value="ECO:0007669"/>
    <property type="project" value="InterPro"/>
</dbReference>
<dbReference type="Pfam" id="PF01872">
    <property type="entry name" value="RibD_C"/>
    <property type="match status" value="1"/>
</dbReference>
<dbReference type="AlphaFoldDB" id="A0A2P8HGG0"/>
<protein>
    <submittedName>
        <fullName evidence="2">Dihydrofolate reductase</fullName>
    </submittedName>
</protein>
<name>A0A2P8HGG0_SACCR</name>
<feature type="domain" description="Bacterial bifunctional deaminase-reductase C-terminal" evidence="1">
    <location>
        <begin position="3"/>
        <end position="177"/>
    </location>
</feature>
<dbReference type="SUPFAM" id="SSF53597">
    <property type="entry name" value="Dihydrofolate reductase-like"/>
    <property type="match status" value="1"/>
</dbReference>
<evidence type="ECO:0000259" key="1">
    <source>
        <dbReference type="Pfam" id="PF01872"/>
    </source>
</evidence>
<dbReference type="EMBL" id="PYAX01000027">
    <property type="protein sequence ID" value="PSL45286.1"/>
    <property type="molecule type" value="Genomic_DNA"/>
</dbReference>
<keyword evidence="3" id="KW-1185">Reference proteome</keyword>
<comment type="caution">
    <text evidence="2">The sequence shown here is derived from an EMBL/GenBank/DDBJ whole genome shotgun (WGS) entry which is preliminary data.</text>
</comment>
<dbReference type="GO" id="GO:0009231">
    <property type="term" value="P:riboflavin biosynthetic process"/>
    <property type="evidence" value="ECO:0007669"/>
    <property type="project" value="InterPro"/>
</dbReference>